<sequence>MLNLFFPKVCYACNNLLADNEAYVCTECRHNLPVTNYHFNDDNSVKKVLYGRVELENATALLHFHKKGMVQHLLHGLKYRGYEDIGAFLGKWLGEELKNIEAYKKVDAVIPVPLHKKKLRKRGYNQVEKFGKEIAQALDVPYIETVLKKTTSTKTQVFKERIARWNNNNEVFSCLNLDTIATKHILLVDDVITTGATVEACTNELLKANNVKISVATMAIA</sequence>
<reference evidence="4" key="1">
    <citation type="submission" date="2024-05" db="EMBL/GenBank/DDBJ databases">
        <title>Pontimicrobium maritimus sp. nov., isolated form sea water.</title>
        <authorList>
            <person name="Muhammad N."/>
            <person name="Vuong T.Q."/>
            <person name="Han H.L."/>
            <person name="Kim S.-G."/>
        </authorList>
    </citation>
    <scope>NUCLEOTIDE SEQUENCE</scope>
    <source>
        <strain evidence="4">SW4</strain>
    </source>
</reference>
<proteinExistence type="inferred from homology"/>
<dbReference type="PANTHER" id="PTHR47505:SF1">
    <property type="entry name" value="DNA UTILIZATION PROTEIN YHGH"/>
    <property type="match status" value="1"/>
</dbReference>
<organism evidence="4">
    <name type="scientific">Pontimicrobium sp. SW4</name>
    <dbReference type="NCBI Taxonomy" id="3153519"/>
    <lineage>
        <taxon>Bacteria</taxon>
        <taxon>Pseudomonadati</taxon>
        <taxon>Bacteroidota</taxon>
        <taxon>Flavobacteriia</taxon>
        <taxon>Flavobacteriales</taxon>
        <taxon>Flavobacteriaceae</taxon>
        <taxon>Pontimicrobium</taxon>
    </lineage>
</organism>
<dbReference type="Gene3D" id="3.40.50.2020">
    <property type="match status" value="1"/>
</dbReference>
<dbReference type="CDD" id="cd06223">
    <property type="entry name" value="PRTases_typeI"/>
    <property type="match status" value="1"/>
</dbReference>
<comment type="similarity">
    <text evidence="1">Belongs to the ComF/GntX family.</text>
</comment>
<dbReference type="SUPFAM" id="SSF53271">
    <property type="entry name" value="PRTase-like"/>
    <property type="match status" value="1"/>
</dbReference>
<dbReference type="InterPro" id="IPR000836">
    <property type="entry name" value="PRTase_dom"/>
</dbReference>
<dbReference type="AlphaFoldDB" id="A0AAU7BSJ2"/>
<evidence type="ECO:0000259" key="2">
    <source>
        <dbReference type="Pfam" id="PF00156"/>
    </source>
</evidence>
<dbReference type="EMBL" id="CP157199">
    <property type="protein sequence ID" value="XBG61286.1"/>
    <property type="molecule type" value="Genomic_DNA"/>
</dbReference>
<evidence type="ECO:0000313" key="3">
    <source>
        <dbReference type="EMBL" id="XBG61286.1"/>
    </source>
</evidence>
<dbReference type="Pfam" id="PF00156">
    <property type="entry name" value="Pribosyltran"/>
    <property type="match status" value="1"/>
</dbReference>
<dbReference type="PANTHER" id="PTHR47505">
    <property type="entry name" value="DNA UTILIZATION PROTEIN YHGH"/>
    <property type="match status" value="1"/>
</dbReference>
<evidence type="ECO:0000256" key="1">
    <source>
        <dbReference type="ARBA" id="ARBA00008007"/>
    </source>
</evidence>
<dbReference type="EMBL" id="CP157199">
    <property type="protein sequence ID" value="XBG61309.1"/>
    <property type="molecule type" value="Genomic_DNA"/>
</dbReference>
<dbReference type="InterPro" id="IPR029057">
    <property type="entry name" value="PRTase-like"/>
</dbReference>
<name>A0AAU7BSJ2_9FLAO</name>
<evidence type="ECO:0000313" key="4">
    <source>
        <dbReference type="EMBL" id="XBG61309.1"/>
    </source>
</evidence>
<gene>
    <name evidence="4" type="ORF">ABGB03_00035</name>
    <name evidence="3" type="ORF">ABGB03_15640</name>
</gene>
<dbReference type="InterPro" id="IPR051910">
    <property type="entry name" value="ComF/GntX_DNA_util-trans"/>
</dbReference>
<protein>
    <submittedName>
        <fullName evidence="4">ComF family protein</fullName>
    </submittedName>
</protein>
<feature type="domain" description="Phosphoribosyltransferase" evidence="2">
    <location>
        <begin position="130"/>
        <end position="217"/>
    </location>
</feature>
<dbReference type="RefSeq" id="WP_347923730.1">
    <property type="nucleotide sequence ID" value="NZ_CP157199.1"/>
</dbReference>
<accession>A0AAU7BSJ2</accession>